<comment type="subcellular location">
    <subcellularLocation>
        <location evidence="1">Cytoplasm</location>
        <location evidence="1">Cytoskeleton</location>
        <location evidence="1">Cilium axoneme</location>
    </subcellularLocation>
</comment>
<gene>
    <name evidence="3" type="ORF">HXX76_015937</name>
</gene>
<evidence type="ECO:0000313" key="3">
    <source>
        <dbReference type="EMBL" id="KAG2422557.1"/>
    </source>
</evidence>
<dbReference type="Proteomes" id="UP000650467">
    <property type="component" value="Unassembled WGS sequence"/>
</dbReference>
<organism evidence="3 4">
    <name type="scientific">Chlamydomonas incerta</name>
    <dbReference type="NCBI Taxonomy" id="51695"/>
    <lineage>
        <taxon>Eukaryota</taxon>
        <taxon>Viridiplantae</taxon>
        <taxon>Chlorophyta</taxon>
        <taxon>core chlorophytes</taxon>
        <taxon>Chlorophyceae</taxon>
        <taxon>CS clade</taxon>
        <taxon>Chlamydomonadales</taxon>
        <taxon>Chlamydomonadaceae</taxon>
        <taxon>Chlamydomonas</taxon>
    </lineage>
</organism>
<feature type="compositionally biased region" description="Gly residues" evidence="2">
    <location>
        <begin position="630"/>
        <end position="642"/>
    </location>
</feature>
<name>A0A835S877_CHLIN</name>
<dbReference type="InterPro" id="IPR032675">
    <property type="entry name" value="LRR_dom_sf"/>
</dbReference>
<protein>
    <submittedName>
        <fullName evidence="3">Uncharacterized protein</fullName>
    </submittedName>
</protein>
<reference evidence="3" key="1">
    <citation type="journal article" date="2020" name="bioRxiv">
        <title>Comparative genomics of Chlamydomonas.</title>
        <authorList>
            <person name="Craig R.J."/>
            <person name="Hasan A.R."/>
            <person name="Ness R.W."/>
            <person name="Keightley P.D."/>
        </authorList>
    </citation>
    <scope>NUCLEOTIDE SEQUENCE</scope>
    <source>
        <strain evidence="3">SAG 7.73</strain>
    </source>
</reference>
<feature type="region of interest" description="Disordered" evidence="2">
    <location>
        <begin position="425"/>
        <end position="454"/>
    </location>
</feature>
<feature type="region of interest" description="Disordered" evidence="2">
    <location>
        <begin position="628"/>
        <end position="652"/>
    </location>
</feature>
<dbReference type="AlphaFoldDB" id="A0A835S877"/>
<evidence type="ECO:0000256" key="2">
    <source>
        <dbReference type="SAM" id="MobiDB-lite"/>
    </source>
</evidence>
<evidence type="ECO:0000313" key="4">
    <source>
        <dbReference type="Proteomes" id="UP000650467"/>
    </source>
</evidence>
<sequence length="687" mass="72753">MSSPISLPDLLGVLPDDARARILGGRFSRTHAGCRLACQALRQLHDSSVTHANLLLNDSNAVAWQQGLVRSPLLRMSACSSLELYLQHDRCLQHTPPDRPVSLALVGATAAARQRITRLKVKFGDKRDIERLVEALAARLPALEELEFIMPVDNVPGAVARTQLIMCTIADFLPRLRRLVLPLPPDATAPAGLGALAACAQLRELTMCAFGGCERLGLTMAAFEGLTQLQQLEHLTLDRFRLRAGDEELVTQLLTTHRPPNLLTLKLLQQYSLPFLEVDFERAAGAGAQPEGRRGMRCVALKYSPIGDCAMQCADQVARAVLAAADRLQQLTVPELAFGRLWLSEEWRPPRYVQPGDPLPRLLARCGRVKLGSLFVGYSMPEDARDPAPVLAVVRLMGLPRSLELAHGEWQPHAQAVAQELGSCGAPVGAAEPGGGQPAGGPAAPPAQVERRQTRQVARLQRQLQQGLRPQQLQQGLRPQQLQLDSATPEQVLAMAVEELAAEAAQAGAARGCGGGAGGGAAGGRLVLLRGALPPRGARPAAVGEEPGRGWGTADCRRAAGLGSAAELAALLSPGAAAASSAQRRGEAGSARAATAVVIQEQTNDAFAAETALCSRILQVLTGMWARSQQGGGGSGGTGANPGGSSSASSNREVADEEALRQLLALDLGVRRLWASVWKPVLAEIRQ</sequence>
<comment type="caution">
    <text evidence="3">The sequence shown here is derived from an EMBL/GenBank/DDBJ whole genome shotgun (WGS) entry which is preliminary data.</text>
</comment>
<proteinExistence type="predicted"/>
<dbReference type="EMBL" id="JAEHOC010000101">
    <property type="protein sequence ID" value="KAG2422557.1"/>
    <property type="molecule type" value="Genomic_DNA"/>
</dbReference>
<keyword evidence="4" id="KW-1185">Reference proteome</keyword>
<accession>A0A835S877</accession>
<evidence type="ECO:0000256" key="1">
    <source>
        <dbReference type="ARBA" id="ARBA00004430"/>
    </source>
</evidence>
<dbReference type="OrthoDB" id="559690at2759"/>
<dbReference type="GO" id="GO:0005930">
    <property type="term" value="C:axoneme"/>
    <property type="evidence" value="ECO:0007669"/>
    <property type="project" value="UniProtKB-SubCell"/>
</dbReference>
<dbReference type="Gene3D" id="3.80.10.10">
    <property type="entry name" value="Ribonuclease Inhibitor"/>
    <property type="match status" value="1"/>
</dbReference>